<keyword evidence="9" id="KW-0460">Magnesium</keyword>
<feature type="domain" description="Pyruvate kinase C-terminal" evidence="13">
    <location>
        <begin position="198"/>
        <end position="258"/>
    </location>
</feature>
<dbReference type="InterPro" id="IPR036918">
    <property type="entry name" value="Pyrv_Knase_C_sf"/>
</dbReference>
<dbReference type="Pfam" id="PF00224">
    <property type="entry name" value="PK"/>
    <property type="match status" value="1"/>
</dbReference>
<accession>X1MSC7</accession>
<feature type="non-terminal residue" evidence="14">
    <location>
        <position position="1"/>
    </location>
</feature>
<proteinExistence type="inferred from homology"/>
<dbReference type="PANTHER" id="PTHR11817">
    <property type="entry name" value="PYRUVATE KINASE"/>
    <property type="match status" value="1"/>
</dbReference>
<dbReference type="AlphaFoldDB" id="X1MSC7"/>
<dbReference type="InterPro" id="IPR015795">
    <property type="entry name" value="Pyrv_Knase_C"/>
</dbReference>
<dbReference type="InterPro" id="IPR015813">
    <property type="entry name" value="Pyrv/PenolPyrv_kinase-like_dom"/>
</dbReference>
<dbReference type="GO" id="GO:0000287">
    <property type="term" value="F:magnesium ion binding"/>
    <property type="evidence" value="ECO:0007669"/>
    <property type="project" value="InterPro"/>
</dbReference>
<keyword evidence="10" id="KW-0324">Glycolysis</keyword>
<evidence type="ECO:0000256" key="6">
    <source>
        <dbReference type="ARBA" id="ARBA00022741"/>
    </source>
</evidence>
<dbReference type="EMBL" id="BARV01028516">
    <property type="protein sequence ID" value="GAI34557.1"/>
    <property type="molecule type" value="Genomic_DNA"/>
</dbReference>
<dbReference type="InterPro" id="IPR040442">
    <property type="entry name" value="Pyrv_kinase-like_dom_sf"/>
</dbReference>
<dbReference type="GO" id="GO:0016301">
    <property type="term" value="F:kinase activity"/>
    <property type="evidence" value="ECO:0007669"/>
    <property type="project" value="UniProtKB-KW"/>
</dbReference>
<protein>
    <recommendedName>
        <fullName evidence="3">pyruvate kinase</fullName>
        <ecNumber evidence="3">2.7.1.40</ecNumber>
    </recommendedName>
</protein>
<evidence type="ECO:0000313" key="14">
    <source>
        <dbReference type="EMBL" id="GAI34557.1"/>
    </source>
</evidence>
<keyword evidence="6" id="KW-0547">Nucleotide-binding</keyword>
<dbReference type="Gene3D" id="3.40.1380.20">
    <property type="entry name" value="Pyruvate kinase, C-terminal domain"/>
    <property type="match status" value="1"/>
</dbReference>
<dbReference type="EC" id="2.7.1.40" evidence="3"/>
<dbReference type="InterPro" id="IPR015793">
    <property type="entry name" value="Pyrv_Knase_brl"/>
</dbReference>
<evidence type="ECO:0000256" key="9">
    <source>
        <dbReference type="ARBA" id="ARBA00022842"/>
    </source>
</evidence>
<keyword evidence="5" id="KW-0479">Metal-binding</keyword>
<dbReference type="Gene3D" id="3.20.20.60">
    <property type="entry name" value="Phosphoenolpyruvate-binding domains"/>
    <property type="match status" value="1"/>
</dbReference>
<evidence type="ECO:0000259" key="12">
    <source>
        <dbReference type="Pfam" id="PF00224"/>
    </source>
</evidence>
<keyword evidence="11" id="KW-0670">Pyruvate</keyword>
<evidence type="ECO:0000256" key="10">
    <source>
        <dbReference type="ARBA" id="ARBA00023152"/>
    </source>
</evidence>
<evidence type="ECO:0000256" key="3">
    <source>
        <dbReference type="ARBA" id="ARBA00012142"/>
    </source>
</evidence>
<evidence type="ECO:0000259" key="13">
    <source>
        <dbReference type="Pfam" id="PF02887"/>
    </source>
</evidence>
<dbReference type="GO" id="GO:0005524">
    <property type="term" value="F:ATP binding"/>
    <property type="evidence" value="ECO:0007669"/>
    <property type="project" value="UniProtKB-KW"/>
</dbReference>
<reference evidence="14" key="1">
    <citation type="journal article" date="2014" name="Front. Microbiol.">
        <title>High frequency of phylogenetically diverse reductive dehalogenase-homologous genes in deep subseafloor sedimentary metagenomes.</title>
        <authorList>
            <person name="Kawai M."/>
            <person name="Futagami T."/>
            <person name="Toyoda A."/>
            <person name="Takaki Y."/>
            <person name="Nishi S."/>
            <person name="Hori S."/>
            <person name="Arai W."/>
            <person name="Tsubouchi T."/>
            <person name="Morono Y."/>
            <person name="Uchiyama I."/>
            <person name="Ito T."/>
            <person name="Fujiyama A."/>
            <person name="Inagaki F."/>
            <person name="Takami H."/>
        </authorList>
    </citation>
    <scope>NUCLEOTIDE SEQUENCE</scope>
    <source>
        <strain evidence="14">Expedition CK06-06</strain>
    </source>
</reference>
<comment type="similarity">
    <text evidence="2">Belongs to the pyruvate kinase family.</text>
</comment>
<keyword evidence="7" id="KW-0418">Kinase</keyword>
<keyword evidence="4" id="KW-0808">Transferase</keyword>
<dbReference type="Pfam" id="PF02887">
    <property type="entry name" value="PK_C"/>
    <property type="match status" value="1"/>
</dbReference>
<evidence type="ECO:0000256" key="1">
    <source>
        <dbReference type="ARBA" id="ARBA00004997"/>
    </source>
</evidence>
<keyword evidence="8" id="KW-0067">ATP-binding</keyword>
<dbReference type="PRINTS" id="PR01050">
    <property type="entry name" value="PYRUVTKNASE"/>
</dbReference>
<dbReference type="InterPro" id="IPR001697">
    <property type="entry name" value="Pyr_Knase"/>
</dbReference>
<gene>
    <name evidence="14" type="ORF">S06H3_45626</name>
</gene>
<sequence length="259" mass="28546">TVPALTEKDHVDLEFGLDQGVDVLALSFVQRADDIDQLRDLVNRYDASKSRIPIIAKLETPTAIENLDQILLVSDGVMVARGDLGVEVSPERVPSIQKSIIRKSFQTHCYVITATQMLESMVHNSRPTRAEASDVANAVFDGSDALMLSGETAIGKYPTKSVETMARIILDAECHAREWGYHSAESTEVHIDDALAATRAAWTLAHDRNVAAIAVFTFSGRSAFLISKARPETPILAFTPQHETYRRLPLMWGVIPHLV</sequence>
<feature type="domain" description="Pyruvate kinase barrel" evidence="12">
    <location>
        <begin position="2"/>
        <end position="162"/>
    </location>
</feature>
<dbReference type="SUPFAM" id="SSF51621">
    <property type="entry name" value="Phosphoenolpyruvate/pyruvate domain"/>
    <property type="match status" value="1"/>
</dbReference>
<organism evidence="14">
    <name type="scientific">marine sediment metagenome</name>
    <dbReference type="NCBI Taxonomy" id="412755"/>
    <lineage>
        <taxon>unclassified sequences</taxon>
        <taxon>metagenomes</taxon>
        <taxon>ecological metagenomes</taxon>
    </lineage>
</organism>
<dbReference type="SUPFAM" id="SSF52935">
    <property type="entry name" value="PK C-terminal domain-like"/>
    <property type="match status" value="1"/>
</dbReference>
<comment type="pathway">
    <text evidence="1">Carbohydrate degradation; glycolysis; pyruvate from D-glyceraldehyde 3-phosphate: step 5/5.</text>
</comment>
<feature type="non-terminal residue" evidence="14">
    <location>
        <position position="259"/>
    </location>
</feature>
<evidence type="ECO:0000256" key="11">
    <source>
        <dbReference type="ARBA" id="ARBA00023317"/>
    </source>
</evidence>
<evidence type="ECO:0000256" key="2">
    <source>
        <dbReference type="ARBA" id="ARBA00008663"/>
    </source>
</evidence>
<evidence type="ECO:0000256" key="5">
    <source>
        <dbReference type="ARBA" id="ARBA00022723"/>
    </source>
</evidence>
<evidence type="ECO:0000256" key="4">
    <source>
        <dbReference type="ARBA" id="ARBA00022679"/>
    </source>
</evidence>
<dbReference type="NCBIfam" id="TIGR01064">
    <property type="entry name" value="pyruv_kin"/>
    <property type="match status" value="1"/>
</dbReference>
<evidence type="ECO:0000256" key="7">
    <source>
        <dbReference type="ARBA" id="ARBA00022777"/>
    </source>
</evidence>
<dbReference type="GO" id="GO:0004743">
    <property type="term" value="F:pyruvate kinase activity"/>
    <property type="evidence" value="ECO:0007669"/>
    <property type="project" value="UniProtKB-EC"/>
</dbReference>
<dbReference type="UniPathway" id="UPA00109">
    <property type="reaction ID" value="UER00188"/>
</dbReference>
<comment type="caution">
    <text evidence="14">The sequence shown here is derived from an EMBL/GenBank/DDBJ whole genome shotgun (WGS) entry which is preliminary data.</text>
</comment>
<dbReference type="GO" id="GO:0030955">
    <property type="term" value="F:potassium ion binding"/>
    <property type="evidence" value="ECO:0007669"/>
    <property type="project" value="InterPro"/>
</dbReference>
<name>X1MSC7_9ZZZZ</name>
<evidence type="ECO:0000256" key="8">
    <source>
        <dbReference type="ARBA" id="ARBA00022840"/>
    </source>
</evidence>